<dbReference type="EMBL" id="MFAK01000038">
    <property type="protein sequence ID" value="OGD74231.1"/>
    <property type="molecule type" value="Genomic_DNA"/>
</dbReference>
<evidence type="ECO:0000313" key="2">
    <source>
        <dbReference type="Proteomes" id="UP000176191"/>
    </source>
</evidence>
<sequence>MSSSCECGPATGCADYVPTPNILATARLTPTSARFRWSPIDTQKYPYVERIALIVEETAANLNTCMTAAIRGDASSVCNVYQPNLAVSATSYTATGALVAGTEYEVRVIFITFDPPGLLPVCINSDRIDYLSSCELTPDPTTIEVGETQLLTTNLVANTWYVSYTRAPTAYATVTTPDNALPYRTTVTGVADGTTLVTGNVYTYATPPVLACSDTATVTVGTVVVSANPWWQTIGGSIHTQRTTGTVLRSRLPAGEYLIKRVTGGTSGLLSYGGGTVVLVGGTVSQDGWKAKSLYTGKTMNYAYFAKNMGVATSGQAKDWAGDAMTKPAYNANKVFYYQDPVGTASLAAVWNVANGQKYVVFVNGDLEIDQNINVAPGGFLAFIVSGEITVDPAVTYMEGLFVSNGNFSTISKYVAGVTNDSRLLVEGSVITWGSIDLNRNLGDAANATLPAEQVTYRPDLLTNMPDRMKSFALEWKEVPAGTFGE</sequence>
<dbReference type="AlphaFoldDB" id="A0A1F5F3H7"/>
<proteinExistence type="predicted"/>
<evidence type="ECO:0000313" key="1">
    <source>
        <dbReference type="EMBL" id="OGD74231.1"/>
    </source>
</evidence>
<comment type="caution">
    <text evidence="1">The sequence shown here is derived from an EMBL/GenBank/DDBJ whole genome shotgun (WGS) entry which is preliminary data.</text>
</comment>
<gene>
    <name evidence="1" type="ORF">A2228_03695</name>
</gene>
<accession>A0A1F5F3H7</accession>
<organism evidence="1 2">
    <name type="scientific">Candidatus Collierbacteria bacterium RIFOXYA2_FULL_46_10</name>
    <dbReference type="NCBI Taxonomy" id="1817726"/>
    <lineage>
        <taxon>Bacteria</taxon>
        <taxon>Candidatus Collieribacteriota</taxon>
    </lineage>
</organism>
<protein>
    <submittedName>
        <fullName evidence="1">Uncharacterized protein</fullName>
    </submittedName>
</protein>
<reference evidence="1 2" key="1">
    <citation type="journal article" date="2016" name="Nat. Commun.">
        <title>Thousands of microbial genomes shed light on interconnected biogeochemical processes in an aquifer system.</title>
        <authorList>
            <person name="Anantharaman K."/>
            <person name="Brown C.T."/>
            <person name="Hug L.A."/>
            <person name="Sharon I."/>
            <person name="Castelle C.J."/>
            <person name="Probst A.J."/>
            <person name="Thomas B.C."/>
            <person name="Singh A."/>
            <person name="Wilkins M.J."/>
            <person name="Karaoz U."/>
            <person name="Brodie E.L."/>
            <person name="Williams K.H."/>
            <person name="Hubbard S.S."/>
            <person name="Banfield J.F."/>
        </authorList>
    </citation>
    <scope>NUCLEOTIDE SEQUENCE [LARGE SCALE GENOMIC DNA]</scope>
</reference>
<dbReference type="Proteomes" id="UP000176191">
    <property type="component" value="Unassembled WGS sequence"/>
</dbReference>
<name>A0A1F5F3H7_9BACT</name>